<evidence type="ECO:0000313" key="1">
    <source>
        <dbReference type="EMBL" id="SVC63939.1"/>
    </source>
</evidence>
<dbReference type="EMBL" id="UINC01102367">
    <property type="protein sequence ID" value="SVC63939.1"/>
    <property type="molecule type" value="Genomic_DNA"/>
</dbReference>
<organism evidence="1">
    <name type="scientific">marine metagenome</name>
    <dbReference type="NCBI Taxonomy" id="408172"/>
    <lineage>
        <taxon>unclassified sequences</taxon>
        <taxon>metagenomes</taxon>
        <taxon>ecological metagenomes</taxon>
    </lineage>
</organism>
<proteinExistence type="predicted"/>
<reference evidence="1" key="1">
    <citation type="submission" date="2018-05" db="EMBL/GenBank/DDBJ databases">
        <authorList>
            <person name="Lanie J.A."/>
            <person name="Ng W.-L."/>
            <person name="Kazmierczak K.M."/>
            <person name="Andrzejewski T.M."/>
            <person name="Davidsen T.M."/>
            <person name="Wayne K.J."/>
            <person name="Tettelin H."/>
            <person name="Glass J.I."/>
            <person name="Rusch D."/>
            <person name="Podicherti R."/>
            <person name="Tsui H.-C.T."/>
            <person name="Winkler M.E."/>
        </authorList>
    </citation>
    <scope>NUCLEOTIDE SEQUENCE</scope>
</reference>
<evidence type="ECO:0008006" key="2">
    <source>
        <dbReference type="Google" id="ProtNLM"/>
    </source>
</evidence>
<name>A0A382NRX9_9ZZZZ</name>
<dbReference type="AlphaFoldDB" id="A0A382NRX9"/>
<sequence>MTVSRCILLVLFTLSVNAAPRDPFKQLDDVWPTPDEMRRASGAPGPGYWQQRADYVIDVELDEAKNRIIGSEKITYHNNSKDTLEYLWLQLDQNIYAPTSDSALSRTTSGISGMSYKGLEALKERMKFDGGHKITAVKDAAGKPLEHVVVLTNMRIVPPKPLKPGESFTFSVDWNFNISNAKLMSMRMGYEFFEQDKNHLYAIAQWFPRMCAYTDVTGWQNKQYLGTGEFALEFGDYLVRITAPADHVVASTGVLQNAEKILSKAQRERLAKAAKAKKPVFIVTPDEAKA</sequence>
<feature type="non-terminal residue" evidence="1">
    <location>
        <position position="290"/>
    </location>
</feature>
<protein>
    <recommendedName>
        <fullName evidence="2">Aminopeptidase</fullName>
    </recommendedName>
</protein>
<accession>A0A382NRX9</accession>
<gene>
    <name evidence="1" type="ORF">METZ01_LOCUS316793</name>
</gene>